<dbReference type="EMBL" id="BPUR01000041">
    <property type="protein sequence ID" value="GJH22474.1"/>
    <property type="molecule type" value="Genomic_DNA"/>
</dbReference>
<sequence>MIASGFVLLCVVYAMSIIDDPLFGDRTPGWYAAIGVLLCASGFFSMVAGLAQILWRVMP</sequence>
<evidence type="ECO:0000313" key="2">
    <source>
        <dbReference type="Proteomes" id="UP001055013"/>
    </source>
</evidence>
<accession>A0ACB5R622</accession>
<dbReference type="Proteomes" id="UP001055013">
    <property type="component" value="Unassembled WGS sequence"/>
</dbReference>
<reference evidence="1" key="1">
    <citation type="submission" date="2021-09" db="EMBL/GenBank/DDBJ databases">
        <title>Isolation and characterization of 3-chlorobenzoate degrading bacteria from soils in Shizuoka.</title>
        <authorList>
            <person name="Ifat A."/>
            <person name="Ogawa N."/>
            <person name="Kimbara K."/>
            <person name="Moriuchi R."/>
            <person name="Dohra H."/>
            <person name="Shintani M."/>
        </authorList>
    </citation>
    <scope>NUCLEOTIDE SEQUENCE</scope>
    <source>
        <strain evidence="1">19CS2-2</strain>
    </source>
</reference>
<comment type="caution">
    <text evidence="1">The sequence shown here is derived from an EMBL/GenBank/DDBJ whole genome shotgun (WGS) entry which is preliminary data.</text>
</comment>
<proteinExistence type="predicted"/>
<evidence type="ECO:0000313" key="1">
    <source>
        <dbReference type="EMBL" id="GJH22474.1"/>
    </source>
</evidence>
<organism evidence="1 2">
    <name type="scientific">Caballeronia novacaledonica</name>
    <dbReference type="NCBI Taxonomy" id="1544861"/>
    <lineage>
        <taxon>Bacteria</taxon>
        <taxon>Pseudomonadati</taxon>
        <taxon>Pseudomonadota</taxon>
        <taxon>Betaproteobacteria</taxon>
        <taxon>Burkholderiales</taxon>
        <taxon>Burkholderiaceae</taxon>
        <taxon>Caballeronia</taxon>
    </lineage>
</organism>
<name>A0ACB5R622_9BURK</name>
<gene>
    <name evidence="1" type="ORF">CBA19CS22_38050</name>
</gene>
<keyword evidence="2" id="KW-1185">Reference proteome</keyword>
<protein>
    <submittedName>
        <fullName evidence="1">Uncharacterized protein</fullName>
    </submittedName>
</protein>